<evidence type="ECO:0000256" key="1">
    <source>
        <dbReference type="ARBA" id="ARBA00004123"/>
    </source>
</evidence>
<dbReference type="SMART" id="SM00906">
    <property type="entry name" value="Fungal_trans"/>
    <property type="match status" value="1"/>
</dbReference>
<dbReference type="PANTHER" id="PTHR46910:SF3">
    <property type="entry name" value="HALOTOLERANCE PROTEIN 9-RELATED"/>
    <property type="match status" value="1"/>
</dbReference>
<feature type="compositionally biased region" description="Low complexity" evidence="5">
    <location>
        <begin position="274"/>
        <end position="283"/>
    </location>
</feature>
<dbReference type="InterPro" id="IPR007219">
    <property type="entry name" value="XnlR_reg_dom"/>
</dbReference>
<evidence type="ECO:0000256" key="3">
    <source>
        <dbReference type="ARBA" id="ARBA00023125"/>
    </source>
</evidence>
<feature type="region of interest" description="Disordered" evidence="5">
    <location>
        <begin position="274"/>
        <end position="315"/>
    </location>
</feature>
<dbReference type="GO" id="GO:0005634">
    <property type="term" value="C:nucleus"/>
    <property type="evidence" value="ECO:0007669"/>
    <property type="project" value="UniProtKB-SubCell"/>
</dbReference>
<reference evidence="7 8" key="1">
    <citation type="submission" date="2019-05" db="EMBL/GenBank/DDBJ databases">
        <title>Sporisorium graminicola CBS 10092 draft sequencing and annotation.</title>
        <authorList>
            <person name="Solano-Gonzalez S."/>
            <person name="Caddick M.X."/>
            <person name="Darby A."/>
        </authorList>
    </citation>
    <scope>NUCLEOTIDE SEQUENCE [LARGE SCALE GENOMIC DNA]</scope>
    <source>
        <strain evidence="7 8">CBS 10092</strain>
    </source>
</reference>
<evidence type="ECO:0000256" key="5">
    <source>
        <dbReference type="SAM" id="MobiDB-lite"/>
    </source>
</evidence>
<keyword evidence="2" id="KW-0479">Metal-binding</keyword>
<dbReference type="RefSeq" id="XP_029739843.1">
    <property type="nucleotide sequence ID" value="XM_029884037.1"/>
</dbReference>
<dbReference type="CDD" id="cd00067">
    <property type="entry name" value="GAL4"/>
    <property type="match status" value="1"/>
</dbReference>
<feature type="region of interest" description="Disordered" evidence="5">
    <location>
        <begin position="642"/>
        <end position="673"/>
    </location>
</feature>
<dbReference type="SMART" id="SM00066">
    <property type="entry name" value="GAL4"/>
    <property type="match status" value="1"/>
</dbReference>
<feature type="compositionally biased region" description="Polar residues" evidence="5">
    <location>
        <begin position="918"/>
        <end position="928"/>
    </location>
</feature>
<dbReference type="GO" id="GO:0006351">
    <property type="term" value="P:DNA-templated transcription"/>
    <property type="evidence" value="ECO:0007669"/>
    <property type="project" value="InterPro"/>
</dbReference>
<dbReference type="Pfam" id="PF00172">
    <property type="entry name" value="Zn_clus"/>
    <property type="match status" value="1"/>
</dbReference>
<dbReference type="SUPFAM" id="SSF57701">
    <property type="entry name" value="Zn2/Cys6 DNA-binding domain"/>
    <property type="match status" value="1"/>
</dbReference>
<dbReference type="GeneID" id="40726334"/>
<keyword evidence="3" id="KW-0238">DNA-binding</keyword>
<dbReference type="GO" id="GO:0003677">
    <property type="term" value="F:DNA binding"/>
    <property type="evidence" value="ECO:0007669"/>
    <property type="project" value="UniProtKB-KW"/>
</dbReference>
<accession>A0A4U7KWK1</accession>
<dbReference type="Gene3D" id="4.10.240.10">
    <property type="entry name" value="Zn(2)-C6 fungal-type DNA-binding domain"/>
    <property type="match status" value="1"/>
</dbReference>
<feature type="region of interest" description="Disordered" evidence="5">
    <location>
        <begin position="57"/>
        <end position="87"/>
    </location>
</feature>
<feature type="region of interest" description="Disordered" evidence="5">
    <location>
        <begin position="121"/>
        <end position="254"/>
    </location>
</feature>
<dbReference type="AlphaFoldDB" id="A0A4U7KWK1"/>
<organism evidence="7 8">
    <name type="scientific">Sporisorium graminicola</name>
    <dbReference type="NCBI Taxonomy" id="280036"/>
    <lineage>
        <taxon>Eukaryota</taxon>
        <taxon>Fungi</taxon>
        <taxon>Dikarya</taxon>
        <taxon>Basidiomycota</taxon>
        <taxon>Ustilaginomycotina</taxon>
        <taxon>Ustilaginomycetes</taxon>
        <taxon>Ustilaginales</taxon>
        <taxon>Ustilaginaceae</taxon>
        <taxon>Sporisorium</taxon>
    </lineage>
</organism>
<feature type="domain" description="Zn(2)-C6 fungal-type" evidence="6">
    <location>
        <begin position="92"/>
        <end position="122"/>
    </location>
</feature>
<evidence type="ECO:0000313" key="7">
    <source>
        <dbReference type="EMBL" id="TKY87858.1"/>
    </source>
</evidence>
<evidence type="ECO:0000256" key="2">
    <source>
        <dbReference type="ARBA" id="ARBA00022723"/>
    </source>
</evidence>
<feature type="region of interest" description="Disordered" evidence="5">
    <location>
        <begin position="918"/>
        <end position="945"/>
    </location>
</feature>
<proteinExistence type="predicted"/>
<dbReference type="GO" id="GO:0008270">
    <property type="term" value="F:zinc ion binding"/>
    <property type="evidence" value="ECO:0007669"/>
    <property type="project" value="InterPro"/>
</dbReference>
<dbReference type="Pfam" id="PF04082">
    <property type="entry name" value="Fungal_trans"/>
    <property type="match status" value="1"/>
</dbReference>
<feature type="compositionally biased region" description="Basic and acidic residues" evidence="5">
    <location>
        <begin position="150"/>
        <end position="176"/>
    </location>
</feature>
<evidence type="ECO:0000313" key="8">
    <source>
        <dbReference type="Proteomes" id="UP000306050"/>
    </source>
</evidence>
<evidence type="ECO:0000259" key="6">
    <source>
        <dbReference type="PROSITE" id="PS50048"/>
    </source>
</evidence>
<dbReference type="InterPro" id="IPR036864">
    <property type="entry name" value="Zn2-C6_fun-type_DNA-bd_sf"/>
</dbReference>
<gene>
    <name evidence="7" type="ORF">EX895_003439</name>
</gene>
<dbReference type="PROSITE" id="PS00463">
    <property type="entry name" value="ZN2_CY6_FUNGAL_1"/>
    <property type="match status" value="1"/>
</dbReference>
<sequence>MALGVDALPVTVAPQSLVKGHKERSWTEPADEAAQCLVSMSAVHNSLGSSTIAQTGSSVATSASTGAASTSPSPRPPPARAPHSKPDRLSLACDICRKRKVRCDARQPKCTNCVRRGDVCVTSDPRRAGAPVTTRKKTTRRHTGPPVISSRDRLLDREAQQHGQRDSLSQARRDSLLGHSALESDSDDSKDDPQDQGGDGDHTFSADLDPSLNDHAFARPRMPSQSASDISVPLASAQQHRQPEQADFSSQQQQWLAQTHSQLLQTLPIDVASGSSPASVGSSTHLKRTSSTASQVRNRNRNNSSSNRRDTELPTWVSRAYKEVSAEQAPNIDQAQTTDHDDMQSQHNDADAATPDVVINTNGSPNKFKVWGGSSLQYLFKFTDVCLAGYGFDATAPLFRHGMTQSDEFDMPLFPTLPNLPSRSVVSRCVDAFFQRIWPIFPAIDRDSVQADVDSFLSLQEGGDMLPTSTQQRRTGLQDRIQASHAPCLATIYGIICLGINETAPRDSSSPSPSGHSTAMTYLTGCYSLHAHLTAIPYQSSVQALFLLALSLRACGKDGQSWYILGLALRLAMSLGLHKSVEASQNQDSQLQGSCSLRRRLWWSCCSLERLIQLECGRPSSIGSTHDYGSVEEDLSIRLPGFGPWQPDPPHSGSDSHESSPPTNDDCSEESSSQHDTGRLFAAWVSLSAIMGHISDRFYNHRFGHAIELLGETARLAHCLKRWEAALPEALKPQNSSYGASFGNMEVAIAFLAQQYYHAKMAVLRIAILFPQESFQKEVQLRSLELAEIRQLSGAASQCVSAARSLIMLTLQLADAGIHSSLIGAQQTFLSSIVLALSILRSPRSRLVGSDVELLTEATSFVEAGYKTWGYPSTYLAILSCLRERTAAVSKGHVQLAKPSRPAAIQYEAQRRRTSSTFLPHSLSTPAGHSNDHLPREQANGDNAESCHARSAQASAISSLGSSVAIDSVSDAGPSSLFPFNTESGLEAFTSMEFDDFWDILKADIFT</sequence>
<dbReference type="PROSITE" id="PS50048">
    <property type="entry name" value="ZN2_CY6_FUNGAL_2"/>
    <property type="match status" value="1"/>
</dbReference>
<dbReference type="Proteomes" id="UP000306050">
    <property type="component" value="Chromosome SGRAM_20"/>
</dbReference>
<feature type="compositionally biased region" description="Low complexity" evidence="5">
    <location>
        <begin position="57"/>
        <end position="72"/>
    </location>
</feature>
<dbReference type="KEGG" id="sgra:EX895_003439"/>
<comment type="subcellular location">
    <subcellularLocation>
        <location evidence="1">Nucleus</location>
    </subcellularLocation>
</comment>
<evidence type="ECO:0000256" key="4">
    <source>
        <dbReference type="ARBA" id="ARBA00023242"/>
    </source>
</evidence>
<dbReference type="OrthoDB" id="39175at2759"/>
<feature type="compositionally biased region" description="Basic residues" evidence="5">
    <location>
        <begin position="134"/>
        <end position="143"/>
    </location>
</feature>
<comment type="caution">
    <text evidence="7">The sequence shown here is derived from an EMBL/GenBank/DDBJ whole genome shotgun (WGS) entry which is preliminary data.</text>
</comment>
<name>A0A4U7KWK1_9BASI</name>
<dbReference type="EMBL" id="SRRM01000012">
    <property type="protein sequence ID" value="TKY87858.1"/>
    <property type="molecule type" value="Genomic_DNA"/>
</dbReference>
<dbReference type="PANTHER" id="PTHR46910">
    <property type="entry name" value="TRANSCRIPTION FACTOR PDR1"/>
    <property type="match status" value="1"/>
</dbReference>
<keyword evidence="8" id="KW-1185">Reference proteome</keyword>
<dbReference type="GO" id="GO:0000981">
    <property type="term" value="F:DNA-binding transcription factor activity, RNA polymerase II-specific"/>
    <property type="evidence" value="ECO:0007669"/>
    <property type="project" value="InterPro"/>
</dbReference>
<protein>
    <recommendedName>
        <fullName evidence="6">Zn(2)-C6 fungal-type domain-containing protein</fullName>
    </recommendedName>
</protein>
<dbReference type="CDD" id="cd12148">
    <property type="entry name" value="fungal_TF_MHR"/>
    <property type="match status" value="1"/>
</dbReference>
<feature type="compositionally biased region" description="Polar residues" evidence="5">
    <location>
        <begin position="659"/>
        <end position="671"/>
    </location>
</feature>
<dbReference type="InterPro" id="IPR050987">
    <property type="entry name" value="AtrR-like"/>
</dbReference>
<keyword evidence="4" id="KW-0539">Nucleus</keyword>
<dbReference type="InterPro" id="IPR001138">
    <property type="entry name" value="Zn2Cys6_DnaBD"/>
</dbReference>